<reference evidence="1" key="1">
    <citation type="submission" date="2021-01" db="EMBL/GenBank/DDBJ databases">
        <authorList>
            <person name="Corre E."/>
            <person name="Pelletier E."/>
            <person name="Niang G."/>
            <person name="Scheremetjew M."/>
            <person name="Finn R."/>
            <person name="Kale V."/>
            <person name="Holt S."/>
            <person name="Cochrane G."/>
            <person name="Meng A."/>
            <person name="Brown T."/>
            <person name="Cohen L."/>
        </authorList>
    </citation>
    <scope>NUCLEOTIDE SEQUENCE</scope>
    <source>
        <strain evidence="1">CCAP979/52</strain>
    </source>
</reference>
<dbReference type="EMBL" id="HBEZ01047546">
    <property type="protein sequence ID" value="CAD8649613.1"/>
    <property type="molecule type" value="Transcribed_RNA"/>
</dbReference>
<name>A0A7S0QUB1_9CRYP</name>
<dbReference type="AlphaFoldDB" id="A0A7S0QUB1"/>
<organism evidence="1">
    <name type="scientific">Cryptomonas curvata</name>
    <dbReference type="NCBI Taxonomy" id="233186"/>
    <lineage>
        <taxon>Eukaryota</taxon>
        <taxon>Cryptophyceae</taxon>
        <taxon>Cryptomonadales</taxon>
        <taxon>Cryptomonadaceae</taxon>
        <taxon>Cryptomonas</taxon>
    </lineage>
</organism>
<sequence length="126" mass="14350">MLRQLKQRYRAPIHGAVASAVILLMVAQEVVGFHTPYKPEKSRHFDVTKSETFVPVTDKVFDLHYADGSHLKGFNGIDQVWVRFLNQFFWLHAQFGCCSSVITNAQLHLELLQIATARISMASMVF</sequence>
<protein>
    <submittedName>
        <fullName evidence="1">Uncharacterized protein</fullName>
    </submittedName>
</protein>
<accession>A0A7S0QUB1</accession>
<gene>
    <name evidence="1" type="ORF">CCUR1050_LOCUS26172</name>
</gene>
<proteinExistence type="predicted"/>
<dbReference type="Gene3D" id="2.40.70.10">
    <property type="entry name" value="Acid Proteases"/>
    <property type="match status" value="1"/>
</dbReference>
<dbReference type="SUPFAM" id="SSF50630">
    <property type="entry name" value="Acid proteases"/>
    <property type="match status" value="1"/>
</dbReference>
<evidence type="ECO:0000313" key="1">
    <source>
        <dbReference type="EMBL" id="CAD8649613.1"/>
    </source>
</evidence>
<dbReference type="InterPro" id="IPR021109">
    <property type="entry name" value="Peptidase_aspartic_dom_sf"/>
</dbReference>